<evidence type="ECO:0000313" key="2">
    <source>
        <dbReference type="EMBL" id="KIJ96726.1"/>
    </source>
</evidence>
<dbReference type="EMBL" id="KN838712">
    <property type="protein sequence ID" value="KIJ96726.1"/>
    <property type="molecule type" value="Genomic_DNA"/>
</dbReference>
<reference evidence="2 3" key="1">
    <citation type="submission" date="2014-04" db="EMBL/GenBank/DDBJ databases">
        <authorList>
            <consortium name="DOE Joint Genome Institute"/>
            <person name="Kuo A."/>
            <person name="Kohler A."/>
            <person name="Nagy L.G."/>
            <person name="Floudas D."/>
            <person name="Copeland A."/>
            <person name="Barry K.W."/>
            <person name="Cichocki N."/>
            <person name="Veneault-Fourrey C."/>
            <person name="LaButti K."/>
            <person name="Lindquist E.A."/>
            <person name="Lipzen A."/>
            <person name="Lundell T."/>
            <person name="Morin E."/>
            <person name="Murat C."/>
            <person name="Sun H."/>
            <person name="Tunlid A."/>
            <person name="Henrissat B."/>
            <person name="Grigoriev I.V."/>
            <person name="Hibbett D.S."/>
            <person name="Martin F."/>
            <person name="Nordberg H.P."/>
            <person name="Cantor M.N."/>
            <person name="Hua S.X."/>
        </authorList>
    </citation>
    <scope>NUCLEOTIDE SEQUENCE [LARGE SCALE GENOMIC DNA]</scope>
    <source>
        <strain evidence="2 3">LaAM-08-1</strain>
    </source>
</reference>
<protein>
    <submittedName>
        <fullName evidence="2">Uncharacterized protein</fullName>
    </submittedName>
</protein>
<feature type="signal peptide" evidence="1">
    <location>
        <begin position="1"/>
        <end position="21"/>
    </location>
</feature>
<feature type="non-terminal residue" evidence="2">
    <location>
        <position position="1"/>
    </location>
</feature>
<accession>A0A0C9XGB9</accession>
<evidence type="ECO:0000256" key="1">
    <source>
        <dbReference type="SAM" id="SignalP"/>
    </source>
</evidence>
<name>A0A0C9XGB9_9AGAR</name>
<feature type="chain" id="PRO_5002205799" evidence="1">
    <location>
        <begin position="22"/>
        <end position="58"/>
    </location>
</feature>
<keyword evidence="3" id="KW-1185">Reference proteome</keyword>
<proteinExistence type="predicted"/>
<gene>
    <name evidence="2" type="ORF">K443DRAFT_106769</name>
</gene>
<reference evidence="3" key="2">
    <citation type="submission" date="2015-01" db="EMBL/GenBank/DDBJ databases">
        <title>Evolutionary Origins and Diversification of the Mycorrhizal Mutualists.</title>
        <authorList>
            <consortium name="DOE Joint Genome Institute"/>
            <consortium name="Mycorrhizal Genomics Consortium"/>
            <person name="Kohler A."/>
            <person name="Kuo A."/>
            <person name="Nagy L.G."/>
            <person name="Floudas D."/>
            <person name="Copeland A."/>
            <person name="Barry K.W."/>
            <person name="Cichocki N."/>
            <person name="Veneault-Fourrey C."/>
            <person name="LaButti K."/>
            <person name="Lindquist E.A."/>
            <person name="Lipzen A."/>
            <person name="Lundell T."/>
            <person name="Morin E."/>
            <person name="Murat C."/>
            <person name="Riley R."/>
            <person name="Ohm R."/>
            <person name="Sun H."/>
            <person name="Tunlid A."/>
            <person name="Henrissat B."/>
            <person name="Grigoriev I.V."/>
            <person name="Hibbett D.S."/>
            <person name="Martin F."/>
        </authorList>
    </citation>
    <scope>NUCLEOTIDE SEQUENCE [LARGE SCALE GENOMIC DNA]</scope>
    <source>
        <strain evidence="3">LaAM-08-1</strain>
    </source>
</reference>
<dbReference type="HOGENOM" id="CLU_2984518_0_0_1"/>
<organism evidence="2 3">
    <name type="scientific">Laccaria amethystina LaAM-08-1</name>
    <dbReference type="NCBI Taxonomy" id="1095629"/>
    <lineage>
        <taxon>Eukaryota</taxon>
        <taxon>Fungi</taxon>
        <taxon>Dikarya</taxon>
        <taxon>Basidiomycota</taxon>
        <taxon>Agaricomycotina</taxon>
        <taxon>Agaricomycetes</taxon>
        <taxon>Agaricomycetidae</taxon>
        <taxon>Agaricales</taxon>
        <taxon>Agaricineae</taxon>
        <taxon>Hydnangiaceae</taxon>
        <taxon>Laccaria</taxon>
    </lineage>
</organism>
<sequence length="58" mass="6578">GPVFCSLGLVWLWSFSSYKTGLPNTRLLSQVWILCDSWHSVQKSWICLGGRLYCLTAV</sequence>
<evidence type="ECO:0000313" key="3">
    <source>
        <dbReference type="Proteomes" id="UP000054477"/>
    </source>
</evidence>
<keyword evidence="1" id="KW-0732">Signal</keyword>
<dbReference type="AlphaFoldDB" id="A0A0C9XGB9"/>
<dbReference type="Proteomes" id="UP000054477">
    <property type="component" value="Unassembled WGS sequence"/>
</dbReference>